<gene>
    <name evidence="1" type="ORF">WMO14_06465</name>
</gene>
<keyword evidence="2" id="KW-1185">Reference proteome</keyword>
<protein>
    <submittedName>
        <fullName evidence="1">Uncharacterized protein</fullName>
    </submittedName>
</protein>
<dbReference type="RefSeq" id="WP_349153504.1">
    <property type="nucleotide sequence ID" value="NZ_DAWDAH010000002.1"/>
</dbReference>
<name>A0ABV1BXB4_9FIRM</name>
<dbReference type="EMBL" id="JBBMER010000004">
    <property type="protein sequence ID" value="MEQ2379519.1"/>
    <property type="molecule type" value="Genomic_DNA"/>
</dbReference>
<accession>A0ABV1BXB4</accession>
<comment type="caution">
    <text evidence="1">The sequence shown here is derived from an EMBL/GenBank/DDBJ whole genome shotgun (WGS) entry which is preliminary data.</text>
</comment>
<evidence type="ECO:0000313" key="1">
    <source>
        <dbReference type="EMBL" id="MEQ2379519.1"/>
    </source>
</evidence>
<reference evidence="1 2" key="1">
    <citation type="submission" date="2024-03" db="EMBL/GenBank/DDBJ databases">
        <title>Human intestinal bacterial collection.</title>
        <authorList>
            <person name="Pauvert C."/>
            <person name="Hitch T.C.A."/>
            <person name="Clavel T."/>
        </authorList>
    </citation>
    <scope>NUCLEOTIDE SEQUENCE [LARGE SCALE GENOMIC DNA]</scope>
    <source>
        <strain evidence="1 2">CLA-AA-H255</strain>
    </source>
</reference>
<proteinExistence type="predicted"/>
<dbReference type="Proteomes" id="UP001442364">
    <property type="component" value="Unassembled WGS sequence"/>
</dbReference>
<organism evidence="1 2">
    <name type="scientific">[Lactobacillus] rogosae</name>
    <dbReference type="NCBI Taxonomy" id="706562"/>
    <lineage>
        <taxon>Bacteria</taxon>
        <taxon>Bacillati</taxon>
        <taxon>Bacillota</taxon>
        <taxon>Clostridia</taxon>
        <taxon>Lachnospirales</taxon>
        <taxon>Lachnospiraceae</taxon>
        <taxon>Lachnospira</taxon>
    </lineage>
</organism>
<sequence length="66" mass="7886">MLYTQAQQHIEKEPRDKNWITSFVAVPYNNLYDRLFRLAEEYGKIKAEVYIDKTITDTIYVKVSKV</sequence>
<evidence type="ECO:0000313" key="2">
    <source>
        <dbReference type="Proteomes" id="UP001442364"/>
    </source>
</evidence>